<feature type="domain" description="Zn(2)-C6 fungal-type" evidence="8">
    <location>
        <begin position="202"/>
        <end position="233"/>
    </location>
</feature>
<dbReference type="SUPFAM" id="SSF57701">
    <property type="entry name" value="Zn2/Cys6 DNA-binding domain"/>
    <property type="match status" value="1"/>
</dbReference>
<dbReference type="PANTHER" id="PTHR47659:SF4">
    <property type="entry name" value="ZN(II)2CYS6 TRANSCRIPTION FACTOR (EUROFUNG)"/>
    <property type="match status" value="1"/>
</dbReference>
<evidence type="ECO:0000313" key="9">
    <source>
        <dbReference type="EMBL" id="KAK0715729.1"/>
    </source>
</evidence>
<evidence type="ECO:0000256" key="7">
    <source>
        <dbReference type="SAM" id="MobiDB-lite"/>
    </source>
</evidence>
<dbReference type="SMART" id="SM00066">
    <property type="entry name" value="GAL4"/>
    <property type="match status" value="1"/>
</dbReference>
<feature type="compositionally biased region" description="Polar residues" evidence="7">
    <location>
        <begin position="70"/>
        <end position="89"/>
    </location>
</feature>
<dbReference type="InterPro" id="IPR001138">
    <property type="entry name" value="Zn2Cys6_DnaBD"/>
</dbReference>
<feature type="compositionally biased region" description="Low complexity" evidence="7">
    <location>
        <begin position="526"/>
        <end position="547"/>
    </location>
</feature>
<dbReference type="Gene3D" id="4.10.240.10">
    <property type="entry name" value="Zn(2)-C6 fungal-type DNA-binding domain"/>
    <property type="match status" value="1"/>
</dbReference>
<keyword evidence="4" id="KW-0238">DNA-binding</keyword>
<keyword evidence="5" id="KW-0804">Transcription</keyword>
<accession>A0AA40DTK8</accession>
<dbReference type="Pfam" id="PF00172">
    <property type="entry name" value="Zn_clus"/>
    <property type="match status" value="1"/>
</dbReference>
<keyword evidence="3" id="KW-0805">Transcription regulation</keyword>
<evidence type="ECO:0000256" key="6">
    <source>
        <dbReference type="ARBA" id="ARBA00023242"/>
    </source>
</evidence>
<keyword evidence="2" id="KW-0862">Zinc</keyword>
<gene>
    <name evidence="9" type="ORF">B0H67DRAFT_248525</name>
</gene>
<dbReference type="InterPro" id="IPR050335">
    <property type="entry name" value="ERT1_acuK_gluconeogen_tf"/>
</dbReference>
<name>A0AA40DTK8_9PEZI</name>
<comment type="caution">
    <text evidence="9">The sequence shown here is derived from an EMBL/GenBank/DDBJ whole genome shotgun (WGS) entry which is preliminary data.</text>
</comment>
<feature type="region of interest" description="Disordered" evidence="7">
    <location>
        <begin position="466"/>
        <end position="618"/>
    </location>
</feature>
<feature type="region of interest" description="Disordered" evidence="7">
    <location>
        <begin position="39"/>
        <end position="95"/>
    </location>
</feature>
<evidence type="ECO:0000256" key="3">
    <source>
        <dbReference type="ARBA" id="ARBA00023015"/>
    </source>
</evidence>
<dbReference type="GO" id="GO:0008270">
    <property type="term" value="F:zinc ion binding"/>
    <property type="evidence" value="ECO:0007669"/>
    <property type="project" value="InterPro"/>
</dbReference>
<dbReference type="PANTHER" id="PTHR47659">
    <property type="entry name" value="ZN(II)2CYS6 TRANSCRIPTION FACTOR (EUROFUNG)-RELATED"/>
    <property type="match status" value="1"/>
</dbReference>
<organism evidence="9 10">
    <name type="scientific">Lasiosphaeris hirsuta</name>
    <dbReference type="NCBI Taxonomy" id="260670"/>
    <lineage>
        <taxon>Eukaryota</taxon>
        <taxon>Fungi</taxon>
        <taxon>Dikarya</taxon>
        <taxon>Ascomycota</taxon>
        <taxon>Pezizomycotina</taxon>
        <taxon>Sordariomycetes</taxon>
        <taxon>Sordariomycetidae</taxon>
        <taxon>Sordariales</taxon>
        <taxon>Lasiosphaeriaceae</taxon>
        <taxon>Lasiosphaeris</taxon>
    </lineage>
</organism>
<dbReference type="InterPro" id="IPR036864">
    <property type="entry name" value="Zn2-C6_fun-type_DNA-bd_sf"/>
</dbReference>
<dbReference type="Proteomes" id="UP001172102">
    <property type="component" value="Unassembled WGS sequence"/>
</dbReference>
<evidence type="ECO:0000256" key="5">
    <source>
        <dbReference type="ARBA" id="ARBA00023163"/>
    </source>
</evidence>
<keyword evidence="6" id="KW-0539">Nucleus</keyword>
<evidence type="ECO:0000256" key="1">
    <source>
        <dbReference type="ARBA" id="ARBA00022723"/>
    </source>
</evidence>
<evidence type="ECO:0000256" key="4">
    <source>
        <dbReference type="ARBA" id="ARBA00023125"/>
    </source>
</evidence>
<keyword evidence="1" id="KW-0479">Metal-binding</keyword>
<evidence type="ECO:0000259" key="8">
    <source>
        <dbReference type="PROSITE" id="PS50048"/>
    </source>
</evidence>
<evidence type="ECO:0000256" key="2">
    <source>
        <dbReference type="ARBA" id="ARBA00022833"/>
    </source>
</evidence>
<feature type="compositionally biased region" description="Basic and acidic residues" evidence="7">
    <location>
        <begin position="592"/>
        <end position="601"/>
    </location>
</feature>
<dbReference type="PROSITE" id="PS50048">
    <property type="entry name" value="ZN2_CY6_FUNGAL_2"/>
    <property type="match status" value="1"/>
</dbReference>
<proteinExistence type="predicted"/>
<feature type="compositionally biased region" description="Polar residues" evidence="7">
    <location>
        <begin position="126"/>
        <end position="137"/>
    </location>
</feature>
<sequence>MQEIGHQDDESCTSLGKRRGISDLARFALDLTWARADSESAARLGSYPSPPMSGSPPLPPKASQEAAERSQGTYQATTQDVYRGSLTTQGDDRAQTLVSVPPTLFPSEAPERAAFPFQRSEGPMTRPSSLPYPQQHGSVGPQPSYLPIPGAGGPGGLGGPGAIAGTLPALHTYMDSQRRAQNPQRPPSPKPQRKTKGHVASACVPCKRAHLRCDAQRPCSRCMTNGKEETCVDVVHKKRGRPRLRDDRETKYDGARFGSTADSLRRPVPPLYGPGSSMGMAYDDNLRRTQSYRVLKSQPAESIAPRFPERALASDANIFPAPLSIPQRAPEAAAFLTTDLEFANASNAFHDAVGRPSVKGLRLFDLLTTADREKTNNFQRQIQDERKRKDPTYLPPMFAKENADRVMQGLGFAAEEIAQYSLEWQEYLTFLGQDGQPRHLSLRMGLAKLESIYFVVLVLNPTVGRYQYPTPSPNPREVTYSYQPTQSPFSQHTPVSATFDPRQSRPGDNGYGSRQGGPAGAPPPMISGLSPGISSSYASSPSRPDYSLGPPYQTQTPRSELLQAGRPSQGPSFQLPPIRNQQSSASQQEHSYQAREERPRVDIGGLLERPGSSKKPQQ</sequence>
<feature type="compositionally biased region" description="Polar residues" evidence="7">
    <location>
        <begin position="480"/>
        <end position="496"/>
    </location>
</feature>
<keyword evidence="10" id="KW-1185">Reference proteome</keyword>
<dbReference type="EMBL" id="JAUKUA010000004">
    <property type="protein sequence ID" value="KAK0715729.1"/>
    <property type="molecule type" value="Genomic_DNA"/>
</dbReference>
<dbReference type="AlphaFoldDB" id="A0AA40DTK8"/>
<dbReference type="GO" id="GO:0003677">
    <property type="term" value="F:DNA binding"/>
    <property type="evidence" value="ECO:0007669"/>
    <property type="project" value="UniProtKB-KW"/>
</dbReference>
<dbReference type="CDD" id="cd00067">
    <property type="entry name" value="GAL4"/>
    <property type="match status" value="1"/>
</dbReference>
<feature type="region of interest" description="Disordered" evidence="7">
    <location>
        <begin position="118"/>
        <end position="143"/>
    </location>
</feature>
<feature type="region of interest" description="Disordered" evidence="7">
    <location>
        <begin position="176"/>
        <end position="197"/>
    </location>
</feature>
<feature type="compositionally biased region" description="Polar residues" evidence="7">
    <location>
        <begin position="579"/>
        <end position="591"/>
    </location>
</feature>
<feature type="compositionally biased region" description="Gly residues" evidence="7">
    <location>
        <begin position="509"/>
        <end position="519"/>
    </location>
</feature>
<dbReference type="GO" id="GO:0000981">
    <property type="term" value="F:DNA-binding transcription factor activity, RNA polymerase II-specific"/>
    <property type="evidence" value="ECO:0007669"/>
    <property type="project" value="InterPro"/>
</dbReference>
<evidence type="ECO:0000313" key="10">
    <source>
        <dbReference type="Proteomes" id="UP001172102"/>
    </source>
</evidence>
<reference evidence="9" key="1">
    <citation type="submission" date="2023-06" db="EMBL/GenBank/DDBJ databases">
        <title>Genome-scale phylogeny and comparative genomics of the fungal order Sordariales.</title>
        <authorList>
            <consortium name="Lawrence Berkeley National Laboratory"/>
            <person name="Hensen N."/>
            <person name="Bonometti L."/>
            <person name="Westerberg I."/>
            <person name="Brannstrom I.O."/>
            <person name="Guillou S."/>
            <person name="Cros-Aarteil S."/>
            <person name="Calhoun S."/>
            <person name="Haridas S."/>
            <person name="Kuo A."/>
            <person name="Mondo S."/>
            <person name="Pangilinan J."/>
            <person name="Riley R."/>
            <person name="Labutti K."/>
            <person name="Andreopoulos B."/>
            <person name="Lipzen A."/>
            <person name="Chen C."/>
            <person name="Yanf M."/>
            <person name="Daum C."/>
            <person name="Ng V."/>
            <person name="Clum A."/>
            <person name="Steindorff A."/>
            <person name="Ohm R."/>
            <person name="Martin F."/>
            <person name="Silar P."/>
            <person name="Natvig D."/>
            <person name="Lalanne C."/>
            <person name="Gautier V."/>
            <person name="Ament-Velasquez S.L."/>
            <person name="Kruys A."/>
            <person name="Hutchinson M.I."/>
            <person name="Powell A.J."/>
            <person name="Barry K."/>
            <person name="Miller A.N."/>
            <person name="Grigoriev I.V."/>
            <person name="Debuchy R."/>
            <person name="Gladieux P."/>
            <person name="Thoren M.H."/>
            <person name="Johannesson H."/>
        </authorList>
    </citation>
    <scope>NUCLEOTIDE SEQUENCE</scope>
    <source>
        <strain evidence="9">SMH4607-1</strain>
    </source>
</reference>
<protein>
    <recommendedName>
        <fullName evidence="8">Zn(2)-C6 fungal-type domain-containing protein</fullName>
    </recommendedName>
</protein>
<feature type="compositionally biased region" description="Pro residues" evidence="7">
    <location>
        <begin position="48"/>
        <end position="60"/>
    </location>
</feature>
<feature type="region of interest" description="Disordered" evidence="7">
    <location>
        <begin position="253"/>
        <end position="280"/>
    </location>
</feature>
<dbReference type="PROSITE" id="PS00463">
    <property type="entry name" value="ZN2_CY6_FUNGAL_1"/>
    <property type="match status" value="1"/>
</dbReference>